<gene>
    <name evidence="9" type="ORF">EAH76_22695</name>
</gene>
<evidence type="ECO:0000313" key="10">
    <source>
        <dbReference type="Proteomes" id="UP000319931"/>
    </source>
</evidence>
<organism evidence="9 10">
    <name type="scientific">Sphingomonas glacialis</name>
    <dbReference type="NCBI Taxonomy" id="658225"/>
    <lineage>
        <taxon>Bacteria</taxon>
        <taxon>Pseudomonadati</taxon>
        <taxon>Pseudomonadota</taxon>
        <taxon>Alphaproteobacteria</taxon>
        <taxon>Sphingomonadales</taxon>
        <taxon>Sphingomonadaceae</taxon>
        <taxon>Sphingomonas</taxon>
    </lineage>
</organism>
<comment type="caution">
    <text evidence="9">The sequence shown here is derived from an EMBL/GenBank/DDBJ whole genome shotgun (WGS) entry which is preliminary data.</text>
</comment>
<keyword evidence="10" id="KW-1185">Reference proteome</keyword>
<dbReference type="InterPro" id="IPR029060">
    <property type="entry name" value="PIN-like_dom_sf"/>
</dbReference>
<dbReference type="OrthoDB" id="9796690at2"/>
<dbReference type="Proteomes" id="UP000319931">
    <property type="component" value="Unassembled WGS sequence"/>
</dbReference>
<evidence type="ECO:0000313" key="9">
    <source>
        <dbReference type="EMBL" id="TPG46975.1"/>
    </source>
</evidence>
<keyword evidence="6" id="KW-0460">Magnesium</keyword>
<evidence type="ECO:0000256" key="6">
    <source>
        <dbReference type="ARBA" id="ARBA00022842"/>
    </source>
</evidence>
<evidence type="ECO:0000256" key="3">
    <source>
        <dbReference type="ARBA" id="ARBA00022722"/>
    </source>
</evidence>
<comment type="similarity">
    <text evidence="7">Belongs to the PINc/VapC protein family.</text>
</comment>
<dbReference type="InterPro" id="IPR002716">
    <property type="entry name" value="PIN_dom"/>
</dbReference>
<dbReference type="Pfam" id="PF01850">
    <property type="entry name" value="PIN"/>
    <property type="match status" value="1"/>
</dbReference>
<evidence type="ECO:0000259" key="8">
    <source>
        <dbReference type="Pfam" id="PF01850"/>
    </source>
</evidence>
<keyword evidence="4" id="KW-0479">Metal-binding</keyword>
<evidence type="ECO:0000256" key="4">
    <source>
        <dbReference type="ARBA" id="ARBA00022723"/>
    </source>
</evidence>
<dbReference type="GO" id="GO:0004518">
    <property type="term" value="F:nuclease activity"/>
    <property type="evidence" value="ECO:0007669"/>
    <property type="project" value="UniProtKB-KW"/>
</dbReference>
<dbReference type="InterPro" id="IPR050556">
    <property type="entry name" value="Type_II_TA_system_RNase"/>
</dbReference>
<protein>
    <submittedName>
        <fullName evidence="9">Type II toxin-antitoxin system VapC family toxin</fullName>
    </submittedName>
</protein>
<dbReference type="RefSeq" id="WP_140852558.1">
    <property type="nucleotide sequence ID" value="NZ_RCZC01000012.1"/>
</dbReference>
<accession>A0A502FC33</accession>
<keyword evidence="3" id="KW-0540">Nuclease</keyword>
<dbReference type="SUPFAM" id="SSF88723">
    <property type="entry name" value="PIN domain-like"/>
    <property type="match status" value="1"/>
</dbReference>
<dbReference type="PANTHER" id="PTHR33653">
    <property type="entry name" value="RIBONUCLEASE VAPC2"/>
    <property type="match status" value="1"/>
</dbReference>
<evidence type="ECO:0000256" key="1">
    <source>
        <dbReference type="ARBA" id="ARBA00001946"/>
    </source>
</evidence>
<sequence length="97" mass="10443">MGRARGGVYRDPGTAARRRARLDILLEGLEILPCDAPVVRCYGQIVATCGFSRPRILDRLIAATAITLGLTLVTINGDDFRDIPGLALEIWPAPAAQ</sequence>
<comment type="cofactor">
    <cofactor evidence="1">
        <name>Mg(2+)</name>
        <dbReference type="ChEBI" id="CHEBI:18420"/>
    </cofactor>
</comment>
<dbReference type="EMBL" id="RCZC01000012">
    <property type="protein sequence ID" value="TPG46975.1"/>
    <property type="molecule type" value="Genomic_DNA"/>
</dbReference>
<name>A0A502FC33_9SPHN</name>
<dbReference type="AlphaFoldDB" id="A0A502FC33"/>
<proteinExistence type="inferred from homology"/>
<dbReference type="Gene3D" id="3.40.50.1010">
    <property type="entry name" value="5'-nuclease"/>
    <property type="match status" value="1"/>
</dbReference>
<reference evidence="9 10" key="1">
    <citation type="journal article" date="2019" name="Environ. Microbiol.">
        <title>Species interactions and distinct microbial communities in high Arctic permafrost affected cryosols are associated with the CH4 and CO2 gas fluxes.</title>
        <authorList>
            <person name="Altshuler I."/>
            <person name="Hamel J."/>
            <person name="Turney S."/>
            <person name="Magnuson E."/>
            <person name="Levesque R."/>
            <person name="Greer C."/>
            <person name="Whyte L.G."/>
        </authorList>
    </citation>
    <scope>NUCLEOTIDE SEQUENCE [LARGE SCALE GENOMIC DNA]</scope>
    <source>
        <strain evidence="9 10">E6.1</strain>
    </source>
</reference>
<evidence type="ECO:0000256" key="2">
    <source>
        <dbReference type="ARBA" id="ARBA00022649"/>
    </source>
</evidence>
<keyword evidence="5" id="KW-0378">Hydrolase</keyword>
<dbReference type="PANTHER" id="PTHR33653:SF1">
    <property type="entry name" value="RIBONUCLEASE VAPC2"/>
    <property type="match status" value="1"/>
</dbReference>
<evidence type="ECO:0000256" key="5">
    <source>
        <dbReference type="ARBA" id="ARBA00022801"/>
    </source>
</evidence>
<dbReference type="GO" id="GO:0046872">
    <property type="term" value="F:metal ion binding"/>
    <property type="evidence" value="ECO:0007669"/>
    <property type="project" value="UniProtKB-KW"/>
</dbReference>
<keyword evidence="2" id="KW-1277">Toxin-antitoxin system</keyword>
<dbReference type="GO" id="GO:0016787">
    <property type="term" value="F:hydrolase activity"/>
    <property type="evidence" value="ECO:0007669"/>
    <property type="project" value="UniProtKB-KW"/>
</dbReference>
<evidence type="ECO:0000256" key="7">
    <source>
        <dbReference type="ARBA" id="ARBA00038093"/>
    </source>
</evidence>
<feature type="domain" description="PIN" evidence="8">
    <location>
        <begin position="12"/>
        <end position="85"/>
    </location>
</feature>